<dbReference type="GO" id="GO:0005524">
    <property type="term" value="F:ATP binding"/>
    <property type="evidence" value="ECO:0007669"/>
    <property type="project" value="InterPro"/>
</dbReference>
<dbReference type="KEGG" id="lhi:JP39_04020"/>
<evidence type="ECO:0000313" key="4">
    <source>
        <dbReference type="Proteomes" id="UP000061546"/>
    </source>
</evidence>
<dbReference type="PANTHER" id="PTHR42734">
    <property type="entry name" value="METAL TRANSPORT SYSTEM ATP-BINDING PROTEIN TM_0124-RELATED"/>
    <property type="match status" value="1"/>
</dbReference>
<dbReference type="AlphaFoldDB" id="A0A0K2LBF9"/>
<gene>
    <name evidence="3" type="ORF">JP39_04020</name>
</gene>
<evidence type="ECO:0000313" key="3">
    <source>
        <dbReference type="EMBL" id="ALB28590.1"/>
    </source>
</evidence>
<dbReference type="InterPro" id="IPR027417">
    <property type="entry name" value="P-loop_NTPase"/>
</dbReference>
<evidence type="ECO:0000259" key="2">
    <source>
        <dbReference type="PROSITE" id="PS50893"/>
    </source>
</evidence>
<dbReference type="InterPro" id="IPR050153">
    <property type="entry name" value="Metal_Ion_Import_ABC"/>
</dbReference>
<keyword evidence="4" id="KW-1185">Reference proteome</keyword>
<dbReference type="Pfam" id="PF00005">
    <property type="entry name" value="ABC_tran"/>
    <property type="match status" value="1"/>
</dbReference>
<reference evidence="3 4" key="1">
    <citation type="submission" date="2015-08" db="EMBL/GenBank/DDBJ databases">
        <title>Genomic sequence of Lactobacillus heilongjiangensis DSM 28069, isolated from Chinese traditional pickle.</title>
        <authorList>
            <person name="Jiang X."/>
            <person name="Zheng B."/>
            <person name="Cheng H."/>
        </authorList>
    </citation>
    <scope>NUCLEOTIDE SEQUENCE [LARGE SCALE GENOMIC DNA]</scope>
    <source>
        <strain evidence="3 4">DSM 28069</strain>
    </source>
</reference>
<dbReference type="EMBL" id="CP012559">
    <property type="protein sequence ID" value="ALB28590.1"/>
    <property type="molecule type" value="Genomic_DNA"/>
</dbReference>
<name>A0A0K2LBF9_9LACO</name>
<dbReference type="GO" id="GO:0016887">
    <property type="term" value="F:ATP hydrolysis activity"/>
    <property type="evidence" value="ECO:0007669"/>
    <property type="project" value="InterPro"/>
</dbReference>
<dbReference type="RefSeq" id="WP_041500722.1">
    <property type="nucleotide sequence ID" value="NZ_BJDV01000012.1"/>
</dbReference>
<feature type="domain" description="ABC transporter" evidence="2">
    <location>
        <begin position="1"/>
        <end position="203"/>
    </location>
</feature>
<dbReference type="Proteomes" id="UP000061546">
    <property type="component" value="Chromosome"/>
</dbReference>
<proteinExistence type="predicted"/>
<dbReference type="SUPFAM" id="SSF52540">
    <property type="entry name" value="P-loop containing nucleoside triphosphate hydrolases"/>
    <property type="match status" value="1"/>
</dbReference>
<evidence type="ECO:0000256" key="1">
    <source>
        <dbReference type="ARBA" id="ARBA00022448"/>
    </source>
</evidence>
<protein>
    <recommendedName>
        <fullName evidence="2">ABC transporter domain-containing protein</fullName>
    </recommendedName>
</protein>
<dbReference type="PROSITE" id="PS50893">
    <property type="entry name" value="ABC_TRANSPORTER_2"/>
    <property type="match status" value="1"/>
</dbReference>
<accession>A0A0K2LBF9</accession>
<organism evidence="3 4">
    <name type="scientific">Companilactobacillus heilongjiangensis</name>
    <dbReference type="NCBI Taxonomy" id="1074467"/>
    <lineage>
        <taxon>Bacteria</taxon>
        <taxon>Bacillati</taxon>
        <taxon>Bacillota</taxon>
        <taxon>Bacilli</taxon>
        <taxon>Lactobacillales</taxon>
        <taxon>Lactobacillaceae</taxon>
        <taxon>Companilactobacillus</taxon>
    </lineage>
</organism>
<dbReference type="Gene3D" id="3.40.50.300">
    <property type="entry name" value="P-loop containing nucleotide triphosphate hydrolases"/>
    <property type="match status" value="1"/>
</dbReference>
<keyword evidence="1" id="KW-0813">Transport</keyword>
<sequence length="204" mass="24189">MKIENFNYKYKKDFLFENVNFYFEDCQLNFVLGEKGIGKTTLLDKIAENKRNNSFIGFPSFKKIAYLAQDNDFRVGLTVLEILSFIRQLNKILDLEIPEPIRNLLHRHFNDLTENERKLLLIYMNLMVDKELYLFDEPEVGIDLAESQTMFSWLRELSEEMNKTVIVTTNKLDNICDIDNVNYIKNSREIIADNYLKIKSRMAF</sequence>
<dbReference type="InterPro" id="IPR003439">
    <property type="entry name" value="ABC_transporter-like_ATP-bd"/>
</dbReference>
<dbReference type="STRING" id="1074467.JP39_04020"/>
<dbReference type="OrthoDB" id="2968466at2"/>